<dbReference type="KEGG" id="fvr:FVEG_17282"/>
<evidence type="ECO:0000313" key="2">
    <source>
        <dbReference type="Proteomes" id="UP000009096"/>
    </source>
</evidence>
<keyword evidence="2" id="KW-1185">Reference proteome</keyword>
<name>W7N283_GIBM7</name>
<gene>
    <name evidence="1" type="ORF">FVEG_17282</name>
</gene>
<reference evidence="1 2" key="1">
    <citation type="journal article" date="2010" name="Nature">
        <title>Comparative genomics reveals mobile pathogenicity chromosomes in Fusarium.</title>
        <authorList>
            <person name="Ma L.J."/>
            <person name="van der Does H.C."/>
            <person name="Borkovich K.A."/>
            <person name="Coleman J.J."/>
            <person name="Daboussi M.J."/>
            <person name="Di Pietro A."/>
            <person name="Dufresne M."/>
            <person name="Freitag M."/>
            <person name="Grabherr M."/>
            <person name="Henrissat B."/>
            <person name="Houterman P.M."/>
            <person name="Kang S."/>
            <person name="Shim W.B."/>
            <person name="Woloshuk C."/>
            <person name="Xie X."/>
            <person name="Xu J.R."/>
            <person name="Antoniw J."/>
            <person name="Baker S.E."/>
            <person name="Bluhm B.H."/>
            <person name="Breakspear A."/>
            <person name="Brown D.W."/>
            <person name="Butchko R.A."/>
            <person name="Chapman S."/>
            <person name="Coulson R."/>
            <person name="Coutinho P.M."/>
            <person name="Danchin E.G."/>
            <person name="Diener A."/>
            <person name="Gale L.R."/>
            <person name="Gardiner D.M."/>
            <person name="Goff S."/>
            <person name="Hammond-Kosack K.E."/>
            <person name="Hilburn K."/>
            <person name="Hua-Van A."/>
            <person name="Jonkers W."/>
            <person name="Kazan K."/>
            <person name="Kodira C.D."/>
            <person name="Koehrsen M."/>
            <person name="Kumar L."/>
            <person name="Lee Y.H."/>
            <person name="Li L."/>
            <person name="Manners J.M."/>
            <person name="Miranda-Saavedra D."/>
            <person name="Mukherjee M."/>
            <person name="Park G."/>
            <person name="Park J."/>
            <person name="Park S.Y."/>
            <person name="Proctor R.H."/>
            <person name="Regev A."/>
            <person name="Ruiz-Roldan M.C."/>
            <person name="Sain D."/>
            <person name="Sakthikumar S."/>
            <person name="Sykes S."/>
            <person name="Schwartz D.C."/>
            <person name="Turgeon B.G."/>
            <person name="Wapinski I."/>
            <person name="Yoder O."/>
            <person name="Young S."/>
            <person name="Zeng Q."/>
            <person name="Zhou S."/>
            <person name="Galagan J."/>
            <person name="Cuomo C.A."/>
            <person name="Kistler H.C."/>
            <person name="Rep M."/>
        </authorList>
    </citation>
    <scope>NUCLEOTIDE SEQUENCE [LARGE SCALE GENOMIC DNA]</scope>
    <source>
        <strain evidence="2">M3125 / FGSC 7600</strain>
    </source>
</reference>
<proteinExistence type="predicted"/>
<dbReference type="EMBL" id="DS022260">
    <property type="protein sequence ID" value="EWG54234.1"/>
    <property type="molecule type" value="Genomic_DNA"/>
</dbReference>
<dbReference type="RefSeq" id="XP_018760425.1">
    <property type="nucleotide sequence ID" value="XM_018906534.1"/>
</dbReference>
<dbReference type="GeneID" id="30074158"/>
<accession>W7N283</accession>
<protein>
    <submittedName>
        <fullName evidence="1">Uncharacterized protein</fullName>
    </submittedName>
</protein>
<dbReference type="EMBL" id="CM000581">
    <property type="protein sequence ID" value="EWG54234.1"/>
    <property type="molecule type" value="Genomic_DNA"/>
</dbReference>
<dbReference type="OrthoDB" id="5382128at2759"/>
<dbReference type="AlphaFoldDB" id="W7N283"/>
<sequence>MYDGYDHSGDYYHSTFVDNVLVGLIGIRVQSGETVVVDPLTPLKWVYFAVENVAYNGHSITALWDRTGSVYDRDEGLKVYVDGQLAGSRETIGLIKIKVGPSVPTPVSPQTNIVANGQRDPRLPLAFASYTSPADHPMQAMNGMIFRIGIP</sequence>
<dbReference type="Proteomes" id="UP000009096">
    <property type="component" value="Chromosome 4"/>
</dbReference>
<evidence type="ECO:0000313" key="1">
    <source>
        <dbReference type="EMBL" id="EWG54234.1"/>
    </source>
</evidence>
<organism evidence="1 2">
    <name type="scientific">Gibberella moniliformis (strain M3125 / FGSC 7600)</name>
    <name type="common">Maize ear and stalk rot fungus</name>
    <name type="synonym">Fusarium verticillioides</name>
    <dbReference type="NCBI Taxonomy" id="334819"/>
    <lineage>
        <taxon>Eukaryota</taxon>
        <taxon>Fungi</taxon>
        <taxon>Dikarya</taxon>
        <taxon>Ascomycota</taxon>
        <taxon>Pezizomycotina</taxon>
        <taxon>Sordariomycetes</taxon>
        <taxon>Hypocreomycetidae</taxon>
        <taxon>Hypocreales</taxon>
        <taxon>Nectriaceae</taxon>
        <taxon>Fusarium</taxon>
        <taxon>Fusarium fujikuroi species complex</taxon>
    </lineage>
</organism>
<dbReference type="VEuPathDB" id="FungiDB:FVEG_17282"/>